<dbReference type="EMBL" id="CP012622">
    <property type="protein sequence ID" value="ALD65922.1"/>
    <property type="molecule type" value="Genomic_DNA"/>
</dbReference>
<evidence type="ECO:0000256" key="1">
    <source>
        <dbReference type="ARBA" id="ARBA00022598"/>
    </source>
</evidence>
<dbReference type="NCBIfam" id="TIGR02432">
    <property type="entry name" value="lysidine_TilS_N"/>
    <property type="match status" value="1"/>
</dbReference>
<evidence type="ECO:0000256" key="3">
    <source>
        <dbReference type="ARBA" id="ARBA00022741"/>
    </source>
</evidence>
<protein>
    <recommendedName>
        <fullName evidence="6">tRNA(Ile)-lysidine synthase</fullName>
        <ecNumber evidence="6">6.3.4.19</ecNumber>
    </recommendedName>
    <alternativeName>
        <fullName evidence="6">tRNA(Ile)-2-lysyl-cytidine synthase</fullName>
    </alternativeName>
    <alternativeName>
        <fullName evidence="6">tRNA(Ile)-lysidine synthetase</fullName>
    </alternativeName>
</protein>
<sequence length="382" mass="46207">MVIKLLKKSSKYILGLSGGPDSVFLFNYLLDNGFKNFVVCHVNYNFRKDSNQDLELVKKMCKKYEIEYFIKNIKQDYNNLKENFESWARTIRYDFFCEQFEKQKADAILIAHNLNDHIETYLMQKNNKKKVRYFGINSESYYKNKKILRPILSIKKSDIIKDLDEKNIGYIIDSTNSDLKYERNKLRFTLRENTFNKLIKEIDIKNEKILNYKLKIEDLIYSNVLNIDKFNDDNEWNEYLLFSFLERNQFSYFLYKTKKAIIREFLKQILSKKKLVEIKKGNLILMKDYELIRVVNSEELDTFEIENSNDKFFKKLLIENNIVNHENIVVTNNWKKYQSKLLVNDKFLSKIYRDKKINYLKRYKNILIFDKTKKILLNKINI</sequence>
<keyword evidence="3 6" id="KW-0547">Nucleotide-binding</keyword>
<dbReference type="CDD" id="cd01992">
    <property type="entry name" value="TilS_N"/>
    <property type="match status" value="1"/>
</dbReference>
<comment type="function">
    <text evidence="6">Ligates lysine onto the cytidine present at position 34 of the AUA codon-specific tRNA(Ile) that contains the anticodon CAU, in an ATP-dependent manner. Cytidine is converted to lysidine, thus changing the amino acid specificity of the tRNA from methionine to isoleucine.</text>
</comment>
<proteinExistence type="inferred from homology"/>
<dbReference type="InterPro" id="IPR012094">
    <property type="entry name" value="tRNA_Ile_lys_synt"/>
</dbReference>
<keyword evidence="2 6" id="KW-0819">tRNA processing</keyword>
<dbReference type="GO" id="GO:0032267">
    <property type="term" value="F:tRNA(Ile)-lysidine synthase activity"/>
    <property type="evidence" value="ECO:0007669"/>
    <property type="project" value="UniProtKB-EC"/>
</dbReference>
<dbReference type="EC" id="6.3.4.19" evidence="6"/>
<evidence type="ECO:0000256" key="6">
    <source>
        <dbReference type="HAMAP-Rule" id="MF_01161"/>
    </source>
</evidence>
<dbReference type="PANTHER" id="PTHR43033">
    <property type="entry name" value="TRNA(ILE)-LYSIDINE SYNTHASE-RELATED"/>
    <property type="match status" value="1"/>
</dbReference>
<dbReference type="AlphaFoldDB" id="A0A0M4JRE4"/>
<keyword evidence="6" id="KW-0963">Cytoplasm</keyword>
<evidence type="ECO:0000256" key="5">
    <source>
        <dbReference type="ARBA" id="ARBA00048539"/>
    </source>
</evidence>
<dbReference type="Pfam" id="PF01171">
    <property type="entry name" value="ATP_bind_3"/>
    <property type="match status" value="1"/>
</dbReference>
<reference evidence="8 9" key="1">
    <citation type="journal article" date="2015" name="Genome Announc.">
        <title>Complete Genome Sequence of Spiroplasma cantharicola CC-1T (DSM 21588), a Bacterium Isolated from Soldier Beetle (Cantharis carolinus).</title>
        <authorList>
            <person name="Lo W.S."/>
            <person name="Liu P.Y."/>
            <person name="Kuo C.H."/>
        </authorList>
    </citation>
    <scope>NUCLEOTIDE SEQUENCE [LARGE SCALE GENOMIC DNA]</scope>
    <source>
        <strain evidence="8 9">CC-1</strain>
    </source>
</reference>
<dbReference type="GO" id="GO:0006400">
    <property type="term" value="P:tRNA modification"/>
    <property type="evidence" value="ECO:0007669"/>
    <property type="project" value="UniProtKB-UniRule"/>
</dbReference>
<dbReference type="GO" id="GO:0005524">
    <property type="term" value="F:ATP binding"/>
    <property type="evidence" value="ECO:0007669"/>
    <property type="project" value="UniProtKB-UniRule"/>
</dbReference>
<evidence type="ECO:0000313" key="9">
    <source>
        <dbReference type="Proteomes" id="UP000063919"/>
    </source>
</evidence>
<evidence type="ECO:0000256" key="4">
    <source>
        <dbReference type="ARBA" id="ARBA00022840"/>
    </source>
</evidence>
<dbReference type="GO" id="GO:0005737">
    <property type="term" value="C:cytoplasm"/>
    <property type="evidence" value="ECO:0007669"/>
    <property type="project" value="UniProtKB-SubCell"/>
</dbReference>
<gene>
    <name evidence="6 8" type="primary">tilS</name>
    <name evidence="8" type="ORF">SCANT_v1c00120</name>
</gene>
<dbReference type="InterPro" id="IPR012795">
    <property type="entry name" value="tRNA_Ile_lys_synt_N"/>
</dbReference>
<comment type="domain">
    <text evidence="6">The N-terminal region contains the highly conserved SGGXDS motif, predicted to be a P-loop motif involved in ATP binding.</text>
</comment>
<evidence type="ECO:0000259" key="7">
    <source>
        <dbReference type="Pfam" id="PF01171"/>
    </source>
</evidence>
<accession>A0A0M4JRE4</accession>
<comment type="similarity">
    <text evidence="6">Belongs to the tRNA(Ile)-lysidine synthase family.</text>
</comment>
<dbReference type="Gene3D" id="3.40.50.620">
    <property type="entry name" value="HUPs"/>
    <property type="match status" value="1"/>
</dbReference>
<dbReference type="PANTHER" id="PTHR43033:SF1">
    <property type="entry name" value="TRNA(ILE)-LYSIDINE SYNTHASE-RELATED"/>
    <property type="match status" value="1"/>
</dbReference>
<keyword evidence="1 6" id="KW-0436">Ligase</keyword>
<dbReference type="InterPro" id="IPR011063">
    <property type="entry name" value="TilS/TtcA_N"/>
</dbReference>
<keyword evidence="9" id="KW-1185">Reference proteome</keyword>
<dbReference type="Proteomes" id="UP000063919">
    <property type="component" value="Chromosome"/>
</dbReference>
<dbReference type="STRING" id="362837.SCANT_v1c00120"/>
<feature type="domain" description="tRNA(Ile)-lysidine/2-thiocytidine synthase N-terminal" evidence="7">
    <location>
        <begin position="11"/>
        <end position="187"/>
    </location>
</feature>
<dbReference type="HAMAP" id="MF_01161">
    <property type="entry name" value="tRNA_Ile_lys_synt"/>
    <property type="match status" value="1"/>
</dbReference>
<feature type="binding site" evidence="6">
    <location>
        <begin position="17"/>
        <end position="22"/>
    </location>
    <ligand>
        <name>ATP</name>
        <dbReference type="ChEBI" id="CHEBI:30616"/>
    </ligand>
</feature>
<organism evidence="8 9">
    <name type="scientific">Spiroplasma cantharicola</name>
    <dbReference type="NCBI Taxonomy" id="362837"/>
    <lineage>
        <taxon>Bacteria</taxon>
        <taxon>Bacillati</taxon>
        <taxon>Mycoplasmatota</taxon>
        <taxon>Mollicutes</taxon>
        <taxon>Entomoplasmatales</taxon>
        <taxon>Spiroplasmataceae</taxon>
        <taxon>Spiroplasma</taxon>
    </lineage>
</organism>
<name>A0A0M4JRE4_9MOLU</name>
<keyword evidence="4 6" id="KW-0067">ATP-binding</keyword>
<comment type="subcellular location">
    <subcellularLocation>
        <location evidence="6">Cytoplasm</location>
    </subcellularLocation>
</comment>
<comment type="catalytic activity">
    <reaction evidence="5 6">
        <text>cytidine(34) in tRNA(Ile2) + L-lysine + ATP = lysidine(34) in tRNA(Ile2) + AMP + diphosphate + H(+)</text>
        <dbReference type="Rhea" id="RHEA:43744"/>
        <dbReference type="Rhea" id="RHEA-COMP:10625"/>
        <dbReference type="Rhea" id="RHEA-COMP:10670"/>
        <dbReference type="ChEBI" id="CHEBI:15378"/>
        <dbReference type="ChEBI" id="CHEBI:30616"/>
        <dbReference type="ChEBI" id="CHEBI:32551"/>
        <dbReference type="ChEBI" id="CHEBI:33019"/>
        <dbReference type="ChEBI" id="CHEBI:82748"/>
        <dbReference type="ChEBI" id="CHEBI:83665"/>
        <dbReference type="ChEBI" id="CHEBI:456215"/>
        <dbReference type="EC" id="6.3.4.19"/>
    </reaction>
</comment>
<dbReference type="InterPro" id="IPR014729">
    <property type="entry name" value="Rossmann-like_a/b/a_fold"/>
</dbReference>
<evidence type="ECO:0000256" key="2">
    <source>
        <dbReference type="ARBA" id="ARBA00022694"/>
    </source>
</evidence>
<evidence type="ECO:0000313" key="8">
    <source>
        <dbReference type="EMBL" id="ALD65922.1"/>
    </source>
</evidence>
<dbReference type="KEGG" id="scj:SCANT_v1c00120"/>
<dbReference type="PATRIC" id="fig|362837.3.peg.12"/>
<dbReference type="SUPFAM" id="SSF52402">
    <property type="entry name" value="Adenine nucleotide alpha hydrolases-like"/>
    <property type="match status" value="1"/>
</dbReference>